<dbReference type="Pfam" id="PF01408">
    <property type="entry name" value="GFO_IDH_MocA"/>
    <property type="match status" value="1"/>
</dbReference>
<protein>
    <recommendedName>
        <fullName evidence="1">Gfo/Idh/MocA-like oxidoreductase N-terminal domain-containing protein</fullName>
    </recommendedName>
</protein>
<keyword evidence="3" id="KW-1185">Reference proteome</keyword>
<dbReference type="AlphaFoldDB" id="A0A4W3HG43"/>
<dbReference type="PANTHER" id="PTHR43377:SF2">
    <property type="entry name" value="BINDING ROSSMANN FOLD OXIDOREDUCTASE, PUTATIVE (AFU_ORTHOLOGUE AFUA_4G00560)-RELATED"/>
    <property type="match status" value="1"/>
</dbReference>
<dbReference type="Gene3D" id="3.40.50.720">
    <property type="entry name" value="NAD(P)-binding Rossmann-like Domain"/>
    <property type="match status" value="1"/>
</dbReference>
<feature type="domain" description="Gfo/Idh/MocA-like oxidoreductase N-terminal" evidence="1">
    <location>
        <begin position="24"/>
        <end position="75"/>
    </location>
</feature>
<dbReference type="GO" id="GO:0000166">
    <property type="term" value="F:nucleotide binding"/>
    <property type="evidence" value="ECO:0007669"/>
    <property type="project" value="InterPro"/>
</dbReference>
<dbReference type="InterPro" id="IPR051450">
    <property type="entry name" value="Gfo/Idh/MocA_Oxidoreductases"/>
</dbReference>
<reference evidence="2" key="5">
    <citation type="submission" date="2025-09" db="UniProtKB">
        <authorList>
            <consortium name="Ensembl"/>
        </authorList>
    </citation>
    <scope>IDENTIFICATION</scope>
</reference>
<evidence type="ECO:0000313" key="2">
    <source>
        <dbReference type="Ensembl" id="ENSCMIP00000014921.1"/>
    </source>
</evidence>
<evidence type="ECO:0000313" key="3">
    <source>
        <dbReference type="Proteomes" id="UP000314986"/>
    </source>
</evidence>
<dbReference type="InterPro" id="IPR036291">
    <property type="entry name" value="NAD(P)-bd_dom_sf"/>
</dbReference>
<proteinExistence type="predicted"/>
<evidence type="ECO:0000259" key="1">
    <source>
        <dbReference type="Pfam" id="PF01408"/>
    </source>
</evidence>
<dbReference type="SUPFAM" id="SSF51735">
    <property type="entry name" value="NAD(P)-binding Rossmann-fold domains"/>
    <property type="match status" value="1"/>
</dbReference>
<reference evidence="3" key="2">
    <citation type="journal article" date="2007" name="PLoS Biol.">
        <title>Survey sequencing and comparative analysis of the elephant shark (Callorhinchus milii) genome.</title>
        <authorList>
            <person name="Venkatesh B."/>
            <person name="Kirkness E.F."/>
            <person name="Loh Y.H."/>
            <person name="Halpern A.L."/>
            <person name="Lee A.P."/>
            <person name="Johnson J."/>
            <person name="Dandona N."/>
            <person name="Viswanathan L.D."/>
            <person name="Tay A."/>
            <person name="Venter J.C."/>
            <person name="Strausberg R.L."/>
            <person name="Brenner S."/>
        </authorList>
    </citation>
    <scope>NUCLEOTIDE SEQUENCE [LARGE SCALE GENOMIC DNA]</scope>
</reference>
<sequence length="298" mass="32958">MWMADYRLVARTSLQSLLTNAACVTVMADWMEEAARERFADAMIITTPDRLHKELAVAFAGKGYHVLLEKPMAVSQPLNVRHSVAHVCLSSLWGGGGGGEKGGGVGYYHFAHLFVQGNWTREEESTWMGGKEVISSFVSLSHFTRENKCSDTIQCYRGCTNGRFVYPFAAQGKTGWPVSVICEGTSIDVELVTAALHTGPYGRCIYECDNDFITNQVVNMEFEGVVTSSFRMMAFTEMCARKTRIYRTKLSCEAVAVHTLCTGPEETLANHLLVFDAERSRRGTCHYCGQEAAPGAQM</sequence>
<dbReference type="GeneTree" id="ENSGT00390000004367"/>
<dbReference type="Proteomes" id="UP000314986">
    <property type="component" value="Unassembled WGS sequence"/>
</dbReference>
<reference evidence="3" key="3">
    <citation type="journal article" date="2014" name="Nature">
        <title>Elephant shark genome provides unique insights into gnathostome evolution.</title>
        <authorList>
            <consortium name="International Elephant Shark Genome Sequencing Consortium"/>
            <person name="Venkatesh B."/>
            <person name="Lee A.P."/>
            <person name="Ravi V."/>
            <person name="Maurya A.K."/>
            <person name="Lian M.M."/>
            <person name="Swann J.B."/>
            <person name="Ohta Y."/>
            <person name="Flajnik M.F."/>
            <person name="Sutoh Y."/>
            <person name="Kasahara M."/>
            <person name="Hoon S."/>
            <person name="Gangu V."/>
            <person name="Roy S.W."/>
            <person name="Irimia M."/>
            <person name="Korzh V."/>
            <person name="Kondrychyn I."/>
            <person name="Lim Z.W."/>
            <person name="Tay B.H."/>
            <person name="Tohari S."/>
            <person name="Kong K.W."/>
            <person name="Ho S."/>
            <person name="Lorente-Galdos B."/>
            <person name="Quilez J."/>
            <person name="Marques-Bonet T."/>
            <person name="Raney B.J."/>
            <person name="Ingham P.W."/>
            <person name="Tay A."/>
            <person name="Hillier L.W."/>
            <person name="Minx P."/>
            <person name="Boehm T."/>
            <person name="Wilson R.K."/>
            <person name="Brenner S."/>
            <person name="Warren W.C."/>
        </authorList>
    </citation>
    <scope>NUCLEOTIDE SEQUENCE [LARGE SCALE GENOMIC DNA]</scope>
</reference>
<dbReference type="Ensembl" id="ENSCMIT00000015234.1">
    <property type="protein sequence ID" value="ENSCMIP00000014921.1"/>
    <property type="gene ID" value="ENSCMIG00000007314.1"/>
</dbReference>
<organism evidence="2 3">
    <name type="scientific">Callorhinchus milii</name>
    <name type="common">Ghost shark</name>
    <dbReference type="NCBI Taxonomy" id="7868"/>
    <lineage>
        <taxon>Eukaryota</taxon>
        <taxon>Metazoa</taxon>
        <taxon>Chordata</taxon>
        <taxon>Craniata</taxon>
        <taxon>Vertebrata</taxon>
        <taxon>Chondrichthyes</taxon>
        <taxon>Holocephali</taxon>
        <taxon>Chimaeriformes</taxon>
        <taxon>Callorhinchidae</taxon>
        <taxon>Callorhinchus</taxon>
    </lineage>
</organism>
<dbReference type="PANTHER" id="PTHR43377">
    <property type="entry name" value="BILIVERDIN REDUCTASE A"/>
    <property type="match status" value="1"/>
</dbReference>
<reference evidence="3" key="1">
    <citation type="journal article" date="2006" name="Science">
        <title>Ancient noncoding elements conserved in the human genome.</title>
        <authorList>
            <person name="Venkatesh B."/>
            <person name="Kirkness E.F."/>
            <person name="Loh Y.H."/>
            <person name="Halpern A.L."/>
            <person name="Lee A.P."/>
            <person name="Johnson J."/>
            <person name="Dandona N."/>
            <person name="Viswanathan L.D."/>
            <person name="Tay A."/>
            <person name="Venter J.C."/>
            <person name="Strausberg R.L."/>
            <person name="Brenner S."/>
        </authorList>
    </citation>
    <scope>NUCLEOTIDE SEQUENCE [LARGE SCALE GENOMIC DNA]</scope>
</reference>
<reference evidence="2" key="4">
    <citation type="submission" date="2025-08" db="UniProtKB">
        <authorList>
            <consortium name="Ensembl"/>
        </authorList>
    </citation>
    <scope>IDENTIFICATION</scope>
</reference>
<name>A0A4W3HG43_CALMI</name>
<accession>A0A4W3HG43</accession>
<dbReference type="InterPro" id="IPR000683">
    <property type="entry name" value="Gfo/Idh/MocA-like_OxRdtase_N"/>
</dbReference>